<dbReference type="AlphaFoldDB" id="A0A426Z3M9"/>
<accession>A0A426Z3M9</accession>
<evidence type="ECO:0000313" key="3">
    <source>
        <dbReference type="Proteomes" id="UP000287651"/>
    </source>
</evidence>
<feature type="compositionally biased region" description="Basic and acidic residues" evidence="1">
    <location>
        <begin position="12"/>
        <end position="21"/>
    </location>
</feature>
<evidence type="ECO:0000256" key="1">
    <source>
        <dbReference type="SAM" id="MobiDB-lite"/>
    </source>
</evidence>
<evidence type="ECO:0000313" key="2">
    <source>
        <dbReference type="EMBL" id="RRT58580.1"/>
    </source>
</evidence>
<dbReference type="EMBL" id="AMZH03008610">
    <property type="protein sequence ID" value="RRT58580.1"/>
    <property type="molecule type" value="Genomic_DNA"/>
</dbReference>
<name>A0A426Z3M9_ENSVE</name>
<feature type="compositionally biased region" description="Basic residues" evidence="1">
    <location>
        <begin position="1"/>
        <end position="11"/>
    </location>
</feature>
<gene>
    <name evidence="2" type="ORF">B296_00035933</name>
</gene>
<feature type="region of interest" description="Disordered" evidence="1">
    <location>
        <begin position="1"/>
        <end position="135"/>
    </location>
</feature>
<organism evidence="2 3">
    <name type="scientific">Ensete ventricosum</name>
    <name type="common">Abyssinian banana</name>
    <name type="synonym">Musa ensete</name>
    <dbReference type="NCBI Taxonomy" id="4639"/>
    <lineage>
        <taxon>Eukaryota</taxon>
        <taxon>Viridiplantae</taxon>
        <taxon>Streptophyta</taxon>
        <taxon>Embryophyta</taxon>
        <taxon>Tracheophyta</taxon>
        <taxon>Spermatophyta</taxon>
        <taxon>Magnoliopsida</taxon>
        <taxon>Liliopsida</taxon>
        <taxon>Zingiberales</taxon>
        <taxon>Musaceae</taxon>
        <taxon>Ensete</taxon>
    </lineage>
</organism>
<evidence type="ECO:0008006" key="4">
    <source>
        <dbReference type="Google" id="ProtNLM"/>
    </source>
</evidence>
<proteinExistence type="predicted"/>
<feature type="compositionally biased region" description="Gly residues" evidence="1">
    <location>
        <begin position="30"/>
        <end position="54"/>
    </location>
</feature>
<protein>
    <recommendedName>
        <fullName evidence="4">Protein argonaute N-terminal domain-containing protein</fullName>
    </recommendedName>
</protein>
<comment type="caution">
    <text evidence="2">The sequence shown here is derived from an EMBL/GenBank/DDBJ whole genome shotgun (WGS) entry which is preliminary data.</text>
</comment>
<dbReference type="Proteomes" id="UP000287651">
    <property type="component" value="Unassembled WGS sequence"/>
</dbReference>
<feature type="compositionally biased region" description="Low complexity" evidence="1">
    <location>
        <begin position="109"/>
        <end position="119"/>
    </location>
</feature>
<sequence length="188" mass="19112">MSRRGGGGRRGGRGDYPREQHPSVAPAYPTGGGGPRGRGGPGGNGRGRGGGGGAPSAPPAMTSQRAPPPTTSYYSPPADVPSSSAAAAAGSSSMSLSQELEQRLTIRDPTPAAAEPAATLIQSAPASSKALRPPARPGFGKAGRTCIVRANHFLVEVADKSICHYDVRSLGSCSCLYLLRLLQTVMAF</sequence>
<reference evidence="2 3" key="1">
    <citation type="journal article" date="2014" name="Agronomy (Basel)">
        <title>A Draft Genome Sequence for Ensete ventricosum, the Drought-Tolerant Tree Against Hunger.</title>
        <authorList>
            <person name="Harrison J."/>
            <person name="Moore K.A."/>
            <person name="Paszkiewicz K."/>
            <person name="Jones T."/>
            <person name="Grant M."/>
            <person name="Ambacheew D."/>
            <person name="Muzemil S."/>
            <person name="Studholme D.J."/>
        </authorList>
    </citation>
    <scope>NUCLEOTIDE SEQUENCE [LARGE SCALE GENOMIC DNA]</scope>
</reference>
<feature type="compositionally biased region" description="Low complexity" evidence="1">
    <location>
        <begin position="71"/>
        <end position="97"/>
    </location>
</feature>